<evidence type="ECO:0000256" key="2">
    <source>
        <dbReference type="ARBA" id="ARBA00022723"/>
    </source>
</evidence>
<keyword evidence="9" id="KW-0560">Oxidoreductase</keyword>
<sequence length="214" mass="23693">MSDGTDPRHRVDPAINSPGREGLTGTAPANLYAPSLARDQITIAPNLAPADDQPAWRQDFPIDWPQDLYVERRDFMKFLVLTSGAFTLGQVLIGLQNWYRKRAGQPAMRRIASVDDLAVGAALLFTYPDENEPCLLVRLTTSEFVAFSQKCTHLSCAVIPRPAEGSFYCPCHEGRFDLRTGAPTAGPPRRPLTRIVLDIRGRDLYAVGVEERAI</sequence>
<keyword evidence="3" id="KW-0408">Iron</keyword>
<dbReference type="Proteomes" id="UP000076079">
    <property type="component" value="Chromosome"/>
</dbReference>
<proteinExistence type="predicted"/>
<keyword evidence="7" id="KW-0472">Membrane</keyword>
<dbReference type="InterPro" id="IPR036922">
    <property type="entry name" value="Rieske_2Fe-2S_sf"/>
</dbReference>
<evidence type="ECO:0000256" key="7">
    <source>
        <dbReference type="SAM" id="Phobius"/>
    </source>
</evidence>
<reference evidence="9 10" key="1">
    <citation type="journal article" date="2016" name="Genome Announc.">
        <title>First Complete Genome Sequence of a Subdivision 6 Acidobacterium Strain.</title>
        <authorList>
            <person name="Huang S."/>
            <person name="Vieira S."/>
            <person name="Bunk B."/>
            <person name="Riedel T."/>
            <person name="Sproer C."/>
            <person name="Overmann J."/>
        </authorList>
    </citation>
    <scope>NUCLEOTIDE SEQUENCE [LARGE SCALE GENOMIC DNA]</scope>
    <source>
        <strain evidence="10">DSM 100886 HEG_-6_39</strain>
    </source>
</reference>
<protein>
    <submittedName>
        <fullName evidence="9">Arsenite oxidase subunit AioB</fullName>
        <ecNumber evidence="9">1.20.9.1</ecNumber>
    </submittedName>
</protein>
<keyword evidence="10" id="KW-1185">Reference proteome</keyword>
<evidence type="ECO:0000256" key="5">
    <source>
        <dbReference type="ARBA" id="ARBA00023157"/>
    </source>
</evidence>
<keyword evidence="7" id="KW-1133">Transmembrane helix</keyword>
<keyword evidence="2" id="KW-0479">Metal-binding</keyword>
<evidence type="ECO:0000256" key="3">
    <source>
        <dbReference type="ARBA" id="ARBA00023004"/>
    </source>
</evidence>
<evidence type="ECO:0000313" key="9">
    <source>
        <dbReference type="EMBL" id="AMY06967.1"/>
    </source>
</evidence>
<dbReference type="Gene3D" id="2.102.10.10">
    <property type="entry name" value="Rieske [2Fe-2S] iron-sulphur domain"/>
    <property type="match status" value="1"/>
</dbReference>
<evidence type="ECO:0000259" key="8">
    <source>
        <dbReference type="PROSITE" id="PS51296"/>
    </source>
</evidence>
<name>A0A143PEJ2_LUTPR</name>
<dbReference type="InterPro" id="IPR014349">
    <property type="entry name" value="Rieske_Fe-S_prot"/>
</dbReference>
<feature type="domain" description="Rieske" evidence="8">
    <location>
        <begin position="109"/>
        <end position="206"/>
    </location>
</feature>
<dbReference type="SUPFAM" id="SSF50022">
    <property type="entry name" value="ISP domain"/>
    <property type="match status" value="1"/>
</dbReference>
<dbReference type="GO" id="GO:0051537">
    <property type="term" value="F:2 iron, 2 sulfur cluster binding"/>
    <property type="evidence" value="ECO:0007669"/>
    <property type="project" value="UniProtKB-KW"/>
</dbReference>
<keyword evidence="5" id="KW-1015">Disulfide bond</keyword>
<evidence type="ECO:0000256" key="6">
    <source>
        <dbReference type="SAM" id="MobiDB-lite"/>
    </source>
</evidence>
<dbReference type="PATRIC" id="fig|1813736.3.peg.141"/>
<reference evidence="10" key="2">
    <citation type="submission" date="2016-04" db="EMBL/GenBank/DDBJ databases">
        <title>First Complete Genome Sequence of a Subdivision 6 Acidobacterium.</title>
        <authorList>
            <person name="Huang S."/>
            <person name="Vieira S."/>
            <person name="Bunk B."/>
            <person name="Riedel T."/>
            <person name="Sproeer C."/>
            <person name="Overmann J."/>
        </authorList>
    </citation>
    <scope>NUCLEOTIDE SEQUENCE [LARGE SCALE GENOMIC DNA]</scope>
    <source>
        <strain evidence="10">DSM 100886 HEG_-6_39</strain>
    </source>
</reference>
<feature type="region of interest" description="Disordered" evidence="6">
    <location>
        <begin position="1"/>
        <end position="28"/>
    </location>
</feature>
<keyword evidence="7" id="KW-0812">Transmembrane</keyword>
<keyword evidence="4" id="KW-0411">Iron-sulfur</keyword>
<dbReference type="EMBL" id="CP015136">
    <property type="protein sequence ID" value="AMY06967.1"/>
    <property type="molecule type" value="Genomic_DNA"/>
</dbReference>
<dbReference type="KEGG" id="abac:LuPra_00131"/>
<keyword evidence="1" id="KW-0001">2Fe-2S</keyword>
<dbReference type="PROSITE" id="PS51296">
    <property type="entry name" value="RIESKE"/>
    <property type="match status" value="1"/>
</dbReference>
<evidence type="ECO:0000256" key="4">
    <source>
        <dbReference type="ARBA" id="ARBA00023014"/>
    </source>
</evidence>
<dbReference type="PANTHER" id="PTHR10134">
    <property type="entry name" value="CYTOCHROME B-C1 COMPLEX SUBUNIT RIESKE, MITOCHONDRIAL"/>
    <property type="match status" value="1"/>
</dbReference>
<gene>
    <name evidence="9" type="primary">aioB</name>
    <name evidence="9" type="ORF">LuPra_00131</name>
</gene>
<evidence type="ECO:0000313" key="10">
    <source>
        <dbReference type="Proteomes" id="UP000076079"/>
    </source>
</evidence>
<dbReference type="AlphaFoldDB" id="A0A143PEJ2"/>
<feature type="transmembrane region" description="Helical" evidence="7">
    <location>
        <begin position="78"/>
        <end position="99"/>
    </location>
</feature>
<accession>A0A143PEJ2</accession>
<dbReference type="GO" id="GO:0046872">
    <property type="term" value="F:metal ion binding"/>
    <property type="evidence" value="ECO:0007669"/>
    <property type="project" value="UniProtKB-KW"/>
</dbReference>
<dbReference type="RefSeq" id="WP_234800659.1">
    <property type="nucleotide sequence ID" value="NZ_CP015136.1"/>
</dbReference>
<dbReference type="InterPro" id="IPR017941">
    <property type="entry name" value="Rieske_2Fe-2S"/>
</dbReference>
<organism evidence="9 10">
    <name type="scientific">Luteitalea pratensis</name>
    <dbReference type="NCBI Taxonomy" id="1855912"/>
    <lineage>
        <taxon>Bacteria</taxon>
        <taxon>Pseudomonadati</taxon>
        <taxon>Acidobacteriota</taxon>
        <taxon>Vicinamibacteria</taxon>
        <taxon>Vicinamibacterales</taxon>
        <taxon>Vicinamibacteraceae</taxon>
        <taxon>Luteitalea</taxon>
    </lineage>
</organism>
<evidence type="ECO:0000256" key="1">
    <source>
        <dbReference type="ARBA" id="ARBA00022714"/>
    </source>
</evidence>
<feature type="compositionally biased region" description="Basic and acidic residues" evidence="6">
    <location>
        <begin position="1"/>
        <end position="12"/>
    </location>
</feature>
<dbReference type="STRING" id="1855912.LuPra_00131"/>
<dbReference type="EC" id="1.20.9.1" evidence="9"/>
<dbReference type="Pfam" id="PF00355">
    <property type="entry name" value="Rieske"/>
    <property type="match status" value="1"/>
</dbReference>
<dbReference type="GO" id="GO:0050611">
    <property type="term" value="F:arsenate reductase (azurin) activity"/>
    <property type="evidence" value="ECO:0007669"/>
    <property type="project" value="UniProtKB-EC"/>
</dbReference>